<evidence type="ECO:0000256" key="8">
    <source>
        <dbReference type="ARBA" id="ARBA00022989"/>
    </source>
</evidence>
<dbReference type="GO" id="GO:0006508">
    <property type="term" value="P:proteolysis"/>
    <property type="evidence" value="ECO:0007669"/>
    <property type="project" value="UniProtKB-KW"/>
</dbReference>
<evidence type="ECO:0000256" key="2">
    <source>
        <dbReference type="ARBA" id="ARBA00022670"/>
    </source>
</evidence>
<keyword evidence="3" id="KW-0812">Transmembrane</keyword>
<comment type="caution">
    <text evidence="13">Lacks conserved residue(s) required for the propagation of feature annotation.</text>
</comment>
<dbReference type="GO" id="GO:0004222">
    <property type="term" value="F:metalloendopeptidase activity"/>
    <property type="evidence" value="ECO:0007669"/>
    <property type="project" value="UniProtKB-UniRule"/>
</dbReference>
<feature type="active site" evidence="13">
    <location>
        <position position="186"/>
    </location>
</feature>
<keyword evidence="12" id="KW-0325">Glycoprotein</keyword>
<keyword evidence="6 13" id="KW-0378">Hydrolase</keyword>
<dbReference type="EMBL" id="MT747488">
    <property type="protein sequence ID" value="QNH72422.1"/>
    <property type="molecule type" value="mRNA"/>
</dbReference>
<evidence type="ECO:0000256" key="5">
    <source>
        <dbReference type="ARBA" id="ARBA00022737"/>
    </source>
</evidence>
<keyword evidence="10" id="KW-0472">Membrane</keyword>
<keyword evidence="4 13" id="KW-0479">Metal-binding</keyword>
<comment type="subcellular location">
    <subcellularLocation>
        <location evidence="1">Membrane</location>
        <topology evidence="1">Single-pass membrane protein</topology>
    </subcellularLocation>
</comment>
<dbReference type="InterPro" id="IPR034035">
    <property type="entry name" value="Astacin-like_dom"/>
</dbReference>
<evidence type="ECO:0000256" key="4">
    <source>
        <dbReference type="ARBA" id="ARBA00022723"/>
    </source>
</evidence>
<evidence type="ECO:0000256" key="14">
    <source>
        <dbReference type="RuleBase" id="RU361183"/>
    </source>
</evidence>
<dbReference type="PANTHER" id="PTHR10127:SF780">
    <property type="entry name" value="METALLOENDOPEPTIDASE"/>
    <property type="match status" value="1"/>
</dbReference>
<dbReference type="Gene3D" id="2.20.100.10">
    <property type="entry name" value="Thrombospondin type-1 (TSP1) repeat"/>
    <property type="match status" value="1"/>
</dbReference>
<dbReference type="AlphaFoldDB" id="A0A7G7WYT3"/>
<dbReference type="GO" id="GO:0008270">
    <property type="term" value="F:zinc ion binding"/>
    <property type="evidence" value="ECO:0007669"/>
    <property type="project" value="UniProtKB-UniRule"/>
</dbReference>
<dbReference type="EC" id="3.4.24.-" evidence="14"/>
<dbReference type="Pfam" id="PF01400">
    <property type="entry name" value="Astacin"/>
    <property type="match status" value="1"/>
</dbReference>
<evidence type="ECO:0000256" key="11">
    <source>
        <dbReference type="ARBA" id="ARBA00023157"/>
    </source>
</evidence>
<dbReference type="Pfam" id="PF00090">
    <property type="entry name" value="TSP_1"/>
    <property type="match status" value="1"/>
</dbReference>
<evidence type="ECO:0000256" key="10">
    <source>
        <dbReference type="ARBA" id="ARBA00023136"/>
    </source>
</evidence>
<keyword evidence="14" id="KW-0732">Signal</keyword>
<evidence type="ECO:0000256" key="13">
    <source>
        <dbReference type="PROSITE-ProRule" id="PRU01211"/>
    </source>
</evidence>
<keyword evidence="2 13" id="KW-0645">Protease</keyword>
<feature type="binding site" evidence="13">
    <location>
        <position position="195"/>
    </location>
    <ligand>
        <name>Zn(2+)</name>
        <dbReference type="ChEBI" id="CHEBI:29105"/>
        <note>catalytic</note>
    </ligand>
</feature>
<evidence type="ECO:0000256" key="7">
    <source>
        <dbReference type="ARBA" id="ARBA00022833"/>
    </source>
</evidence>
<keyword evidence="9 13" id="KW-0482">Metalloprotease</keyword>
<evidence type="ECO:0000256" key="3">
    <source>
        <dbReference type="ARBA" id="ARBA00022692"/>
    </source>
</evidence>
<dbReference type="PRINTS" id="PR00480">
    <property type="entry name" value="ASTACIN"/>
</dbReference>
<evidence type="ECO:0000256" key="6">
    <source>
        <dbReference type="ARBA" id="ARBA00022801"/>
    </source>
</evidence>
<evidence type="ECO:0000256" key="15">
    <source>
        <dbReference type="SAM" id="MobiDB-lite"/>
    </source>
</evidence>
<reference evidence="17" key="1">
    <citation type="journal article" date="2020" name="Mar. Drugs">
        <title>Transcriptomic Analysis of Four Cerianthid (Cnidaria, Ceriantharia) Venoms.</title>
        <authorList>
            <person name="Klompen A.M.L."/>
            <person name="Macrander J."/>
            <person name="Reitzel A.M."/>
            <person name="Stampar S.N."/>
        </authorList>
    </citation>
    <scope>NUCLEOTIDE SEQUENCE</scope>
</reference>
<organism evidence="17">
    <name type="scientific">Pachycerianthus maua</name>
    <dbReference type="NCBI Taxonomy" id="2736681"/>
    <lineage>
        <taxon>Eukaryota</taxon>
        <taxon>Metazoa</taxon>
        <taxon>Cnidaria</taxon>
        <taxon>Anthozoa</taxon>
        <taxon>Ceriantharia</taxon>
        <taxon>Spirularia</taxon>
        <taxon>Cerianthidae</taxon>
        <taxon>Pachycerianthus</taxon>
    </lineage>
</organism>
<name>A0A7G7WYT3_9CNID</name>
<comment type="cofactor">
    <cofactor evidence="13 14">
        <name>Zn(2+)</name>
        <dbReference type="ChEBI" id="CHEBI:29105"/>
    </cofactor>
    <text evidence="13 14">Binds 1 zinc ion per subunit.</text>
</comment>
<dbReference type="InterPro" id="IPR036383">
    <property type="entry name" value="TSP1_rpt_sf"/>
</dbReference>
<dbReference type="PRINTS" id="PR01705">
    <property type="entry name" value="TSP1REPEAT"/>
</dbReference>
<feature type="binding site" evidence="13">
    <location>
        <position position="185"/>
    </location>
    <ligand>
        <name>Zn(2+)</name>
        <dbReference type="ChEBI" id="CHEBI:29105"/>
        <note>catalytic</note>
    </ligand>
</feature>
<dbReference type="SMART" id="SM00235">
    <property type="entry name" value="ZnMc"/>
    <property type="match status" value="1"/>
</dbReference>
<evidence type="ECO:0000313" key="17">
    <source>
        <dbReference type="EMBL" id="QNH72422.1"/>
    </source>
</evidence>
<keyword evidence="8" id="KW-1133">Transmembrane helix</keyword>
<evidence type="ECO:0000256" key="12">
    <source>
        <dbReference type="ARBA" id="ARBA00023180"/>
    </source>
</evidence>
<dbReference type="InterPro" id="IPR006026">
    <property type="entry name" value="Peptidase_Metallo"/>
</dbReference>
<dbReference type="FunFam" id="2.20.100.10:FF:000007">
    <property type="entry name" value="Thrombospondin 1"/>
    <property type="match status" value="1"/>
</dbReference>
<dbReference type="InterPro" id="IPR024079">
    <property type="entry name" value="MetalloPept_cat_dom_sf"/>
</dbReference>
<reference evidence="17" key="2">
    <citation type="submission" date="2020-07" db="EMBL/GenBank/DDBJ databases">
        <authorList>
            <person name="Klompen A.L."/>
            <person name="Macrander J."/>
            <person name="Reitzel A.M."/>
            <person name="Stampar S.N."/>
        </authorList>
    </citation>
    <scope>NUCLEOTIDE SEQUENCE</scope>
</reference>
<feature type="region of interest" description="Disordered" evidence="15">
    <location>
        <begin position="419"/>
        <end position="450"/>
    </location>
</feature>
<proteinExistence type="evidence at transcript level"/>
<dbReference type="Gene3D" id="3.40.390.10">
    <property type="entry name" value="Collagenase (Catalytic Domain)"/>
    <property type="match status" value="1"/>
</dbReference>
<accession>A0A7G7WYT3</accession>
<dbReference type="GO" id="GO:0016020">
    <property type="term" value="C:membrane"/>
    <property type="evidence" value="ECO:0007669"/>
    <property type="project" value="UniProtKB-SubCell"/>
</dbReference>
<dbReference type="CDD" id="cd04280">
    <property type="entry name" value="ZnMc_astacin_like"/>
    <property type="match status" value="1"/>
</dbReference>
<feature type="chain" id="PRO_5029036738" description="Metalloendopeptidase" evidence="14">
    <location>
        <begin position="19"/>
        <end position="450"/>
    </location>
</feature>
<keyword evidence="11" id="KW-1015">Disulfide bond</keyword>
<sequence>MIPLKVLILFWSVMEVFYQTKCTGKSAKILADEVLDDGITDPIENANKGAKTNLFENDIILTNQDANIVDRSKEGDVDGDVSEGLLRRSVIVDTRKLWPFKIVPYEILPNAGPMLPFINQAFQEFAKHTCIVFRPRNEQDQHWIRIVSDPTQGCSSLVGRNFVAVGPQPVNLAVPMCQKAGIVMHELMHAIGFWHEQSRFDRGKYVRVNWENIPPNARENFNRRHFSQIDYLETPYDVHSVMHYRNNELSMNGKPTMQFIKNNLLQLGQREGFSQTDVARIKALYKCHAPQAQFKMVHWFSRWSAFGPCDTECNKFRQRYCLANNLAQCPGVNRNGIQLQSMKCSQTECNTPVNGHWGRWTAWSTCSASCGIGTRSRTRFCDDPVPRFGGANCEGLGQEVGVCTLRSCAAVANMFGDKSVKDKSRAHQNSHQPKDKDETKVVTTKRKDKN</sequence>
<feature type="domain" description="Peptidase M12A" evidence="16">
    <location>
        <begin position="89"/>
        <end position="288"/>
    </location>
</feature>
<dbReference type="PROSITE" id="PS50092">
    <property type="entry name" value="TSP1"/>
    <property type="match status" value="1"/>
</dbReference>
<evidence type="ECO:0000256" key="1">
    <source>
        <dbReference type="ARBA" id="ARBA00004167"/>
    </source>
</evidence>
<evidence type="ECO:0000259" key="16">
    <source>
        <dbReference type="PROSITE" id="PS51864"/>
    </source>
</evidence>
<dbReference type="PROSITE" id="PS51864">
    <property type="entry name" value="ASTACIN"/>
    <property type="match status" value="1"/>
</dbReference>
<protein>
    <recommendedName>
        <fullName evidence="14">Metalloendopeptidase</fullName>
        <ecNumber evidence="14">3.4.24.-</ecNumber>
    </recommendedName>
</protein>
<dbReference type="SUPFAM" id="SSF82895">
    <property type="entry name" value="TSP-1 type 1 repeat"/>
    <property type="match status" value="1"/>
</dbReference>
<dbReference type="SUPFAM" id="SSF55486">
    <property type="entry name" value="Metalloproteases ('zincins'), catalytic domain"/>
    <property type="match status" value="1"/>
</dbReference>
<dbReference type="PANTHER" id="PTHR10127">
    <property type="entry name" value="DISCOIDIN, CUB, EGF, LAMININ , AND ZINC METALLOPROTEASE DOMAIN CONTAINING"/>
    <property type="match status" value="1"/>
</dbReference>
<feature type="signal peptide" evidence="14">
    <location>
        <begin position="1"/>
        <end position="18"/>
    </location>
</feature>
<dbReference type="InterPro" id="IPR000884">
    <property type="entry name" value="TSP1_rpt"/>
</dbReference>
<feature type="binding site" evidence="13">
    <location>
        <position position="189"/>
    </location>
    <ligand>
        <name>Zn(2+)</name>
        <dbReference type="ChEBI" id="CHEBI:29105"/>
        <note>catalytic</note>
    </ligand>
</feature>
<dbReference type="InterPro" id="IPR001506">
    <property type="entry name" value="Peptidase_M12A"/>
</dbReference>
<evidence type="ECO:0000256" key="9">
    <source>
        <dbReference type="ARBA" id="ARBA00023049"/>
    </source>
</evidence>
<keyword evidence="5" id="KW-0677">Repeat</keyword>
<dbReference type="SMART" id="SM00209">
    <property type="entry name" value="TSP1"/>
    <property type="match status" value="2"/>
</dbReference>
<keyword evidence="7 13" id="KW-0862">Zinc</keyword>